<name>A0A0E9TWG9_ANGAN</name>
<organism evidence="1">
    <name type="scientific">Anguilla anguilla</name>
    <name type="common">European freshwater eel</name>
    <name type="synonym">Muraena anguilla</name>
    <dbReference type="NCBI Taxonomy" id="7936"/>
    <lineage>
        <taxon>Eukaryota</taxon>
        <taxon>Metazoa</taxon>
        <taxon>Chordata</taxon>
        <taxon>Craniata</taxon>
        <taxon>Vertebrata</taxon>
        <taxon>Euteleostomi</taxon>
        <taxon>Actinopterygii</taxon>
        <taxon>Neopterygii</taxon>
        <taxon>Teleostei</taxon>
        <taxon>Anguilliformes</taxon>
        <taxon>Anguillidae</taxon>
        <taxon>Anguilla</taxon>
    </lineage>
</organism>
<dbReference type="EMBL" id="GBXM01051327">
    <property type="protein sequence ID" value="JAH57250.1"/>
    <property type="molecule type" value="Transcribed_RNA"/>
</dbReference>
<proteinExistence type="predicted"/>
<accession>A0A0E9TWG9</accession>
<protein>
    <submittedName>
        <fullName evidence="1">Uncharacterized protein</fullName>
    </submittedName>
</protein>
<dbReference type="AlphaFoldDB" id="A0A0E9TWG9"/>
<reference evidence="1" key="2">
    <citation type="journal article" date="2015" name="Fish Shellfish Immunol.">
        <title>Early steps in the European eel (Anguilla anguilla)-Vibrio vulnificus interaction in the gills: Role of the RtxA13 toxin.</title>
        <authorList>
            <person name="Callol A."/>
            <person name="Pajuelo D."/>
            <person name="Ebbesson L."/>
            <person name="Teles M."/>
            <person name="MacKenzie S."/>
            <person name="Amaro C."/>
        </authorList>
    </citation>
    <scope>NUCLEOTIDE SEQUENCE</scope>
</reference>
<reference evidence="1" key="1">
    <citation type="submission" date="2014-11" db="EMBL/GenBank/DDBJ databases">
        <authorList>
            <person name="Amaro Gonzalez C."/>
        </authorList>
    </citation>
    <scope>NUCLEOTIDE SEQUENCE</scope>
</reference>
<evidence type="ECO:0000313" key="1">
    <source>
        <dbReference type="EMBL" id="JAH57250.1"/>
    </source>
</evidence>
<sequence length="20" mass="2569">MNTVTEHYHPLYYFVLTYYN</sequence>